<accession>A0A388THF2</accession>
<keyword evidence="2" id="KW-1185">Reference proteome</keyword>
<dbReference type="GO" id="GO:1990189">
    <property type="term" value="F:protein N-terminal-serine acetyltransferase activity"/>
    <property type="evidence" value="ECO:0007669"/>
    <property type="project" value="TreeGrafter"/>
</dbReference>
<dbReference type="InterPro" id="IPR016181">
    <property type="entry name" value="Acyl_CoA_acyltransferase"/>
</dbReference>
<evidence type="ECO:0000313" key="1">
    <source>
        <dbReference type="EMBL" id="GBR75728.1"/>
    </source>
</evidence>
<dbReference type="Gene3D" id="3.40.630.30">
    <property type="match status" value="1"/>
</dbReference>
<organism evidence="1 2">
    <name type="scientific">Candidatus Termititenax persephonae</name>
    <dbReference type="NCBI Taxonomy" id="2218525"/>
    <lineage>
        <taxon>Bacteria</taxon>
        <taxon>Bacillati</taxon>
        <taxon>Candidatus Margulisiibacteriota</taxon>
        <taxon>Candidatus Termititenacia</taxon>
        <taxon>Candidatus Termititenacales</taxon>
        <taxon>Candidatus Termititenacaceae</taxon>
        <taxon>Candidatus Termititenax</taxon>
    </lineage>
</organism>
<dbReference type="SUPFAM" id="SSF55729">
    <property type="entry name" value="Acyl-CoA N-acyltransferases (Nat)"/>
    <property type="match status" value="1"/>
</dbReference>
<dbReference type="PANTHER" id="PTHR43441">
    <property type="entry name" value="RIBOSOMAL-PROTEIN-SERINE ACETYLTRANSFERASE"/>
    <property type="match status" value="1"/>
</dbReference>
<dbReference type="GO" id="GO:0005737">
    <property type="term" value="C:cytoplasm"/>
    <property type="evidence" value="ECO:0007669"/>
    <property type="project" value="TreeGrafter"/>
</dbReference>
<dbReference type="AlphaFoldDB" id="A0A388THF2"/>
<sequence length="171" mass="20492">MPELKGENIYLEIVKPQDIALVRSWSIKTRDSFFLNNSTLMISTDDLSLFISSLNHKFYLIYDRAERPLGVLLFSNIHNPRRTAEVALTMQPSRNNTKLLREALETALTHLFKKTNLEKFYCHCLTHEEELKKVLLDCYFKKEGQFREHLFYHNKFHDQEVWSLRKEDYYQ</sequence>
<reference evidence="1 2" key="1">
    <citation type="journal article" date="2019" name="ISME J.">
        <title>Genome analyses of uncultured TG2/ZB3 bacteria in 'Margulisbacteria' specifically attached to ectosymbiotic spirochetes of protists in the termite gut.</title>
        <authorList>
            <person name="Utami Y.D."/>
            <person name="Kuwahara H."/>
            <person name="Igai K."/>
            <person name="Murakami T."/>
            <person name="Sugaya K."/>
            <person name="Morikawa T."/>
            <person name="Nagura Y."/>
            <person name="Yuki M."/>
            <person name="Deevong P."/>
            <person name="Inoue T."/>
            <person name="Kihara K."/>
            <person name="Lo N."/>
            <person name="Yamada A."/>
            <person name="Ohkuma M."/>
            <person name="Hongoh Y."/>
        </authorList>
    </citation>
    <scope>NUCLEOTIDE SEQUENCE [LARGE SCALE GENOMIC DNA]</scope>
    <source>
        <strain evidence="1">NkOx7-02</strain>
    </source>
</reference>
<dbReference type="Proteomes" id="UP000275925">
    <property type="component" value="Unassembled WGS sequence"/>
</dbReference>
<dbReference type="Pfam" id="PF13420">
    <property type="entry name" value="Acetyltransf_4"/>
    <property type="match status" value="1"/>
</dbReference>
<dbReference type="InterPro" id="IPR051908">
    <property type="entry name" value="Ribosomal_N-acetyltransferase"/>
</dbReference>
<protein>
    <submittedName>
        <fullName evidence="1">Acetyltransferase GNAT family</fullName>
    </submittedName>
</protein>
<evidence type="ECO:0000313" key="2">
    <source>
        <dbReference type="Proteomes" id="UP000275925"/>
    </source>
</evidence>
<dbReference type="PANTHER" id="PTHR43441:SF11">
    <property type="entry name" value="RIBOSOMAL-PROTEIN-SERINE ACETYLTRANSFERASE"/>
    <property type="match status" value="1"/>
</dbReference>
<dbReference type="EMBL" id="BGZO01000006">
    <property type="protein sequence ID" value="GBR75728.1"/>
    <property type="molecule type" value="Genomic_DNA"/>
</dbReference>
<name>A0A388THF2_9BACT</name>
<dbReference type="GO" id="GO:0008999">
    <property type="term" value="F:protein-N-terminal-alanine acetyltransferase activity"/>
    <property type="evidence" value="ECO:0007669"/>
    <property type="project" value="TreeGrafter"/>
</dbReference>
<comment type="caution">
    <text evidence="1">The sequence shown here is derived from an EMBL/GenBank/DDBJ whole genome shotgun (WGS) entry which is preliminary data.</text>
</comment>
<gene>
    <name evidence="1" type="ORF">NO2_0376</name>
</gene>
<proteinExistence type="predicted"/>